<evidence type="ECO:0000313" key="2">
    <source>
        <dbReference type="EMBL" id="TCS37410.1"/>
    </source>
</evidence>
<sequence>MTFVDAIKTCLSKYADFNGRASLSEYWWFVLFIVAGGFAISFVSDLLGMLFSLATLVPSIATAARRLHDTDKSGWLQLIALIPVLGWIAVIYLLVQPAKEPNRFGMAPELTPFNSTN</sequence>
<dbReference type="PANTHER" id="PTHR34980:SF2">
    <property type="entry name" value="INNER MEMBRANE PROTEIN YHAH-RELATED"/>
    <property type="match status" value="1"/>
</dbReference>
<dbReference type="AlphaFoldDB" id="A0A4V2UIT6"/>
<dbReference type="Pfam" id="PF05656">
    <property type="entry name" value="DUF805"/>
    <property type="match status" value="1"/>
</dbReference>
<keyword evidence="1" id="KW-1133">Transmembrane helix</keyword>
<reference evidence="2 3" key="1">
    <citation type="submission" date="2019-03" db="EMBL/GenBank/DDBJ databases">
        <title>Genomic Encyclopedia of Type Strains, Phase IV (KMG-IV): sequencing the most valuable type-strain genomes for metagenomic binning, comparative biology and taxonomic classification.</title>
        <authorList>
            <person name="Goeker M."/>
        </authorList>
    </citation>
    <scope>NUCLEOTIDE SEQUENCE [LARGE SCALE GENOMIC DNA]</scope>
    <source>
        <strain evidence="2 3">DSM 7445</strain>
    </source>
</reference>
<dbReference type="PANTHER" id="PTHR34980">
    <property type="entry name" value="INNER MEMBRANE PROTEIN-RELATED-RELATED"/>
    <property type="match status" value="1"/>
</dbReference>
<keyword evidence="1" id="KW-0472">Membrane</keyword>
<keyword evidence="3" id="KW-1185">Reference proteome</keyword>
<protein>
    <submittedName>
        <fullName evidence="2">Uncharacterized membrane protein YhaH (DUF805 family)</fullName>
    </submittedName>
</protein>
<proteinExistence type="predicted"/>
<dbReference type="Proteomes" id="UP000295382">
    <property type="component" value="Unassembled WGS sequence"/>
</dbReference>
<dbReference type="GO" id="GO:0005886">
    <property type="term" value="C:plasma membrane"/>
    <property type="evidence" value="ECO:0007669"/>
    <property type="project" value="TreeGrafter"/>
</dbReference>
<name>A0A4V2UIT6_PAULE</name>
<feature type="transmembrane region" description="Helical" evidence="1">
    <location>
        <begin position="26"/>
        <end position="54"/>
    </location>
</feature>
<accession>A0A4V2UIT6</accession>
<gene>
    <name evidence="2" type="ORF">EDC30_104213</name>
</gene>
<comment type="caution">
    <text evidence="2">The sequence shown here is derived from an EMBL/GenBank/DDBJ whole genome shotgun (WGS) entry which is preliminary data.</text>
</comment>
<dbReference type="RefSeq" id="WP_132258354.1">
    <property type="nucleotide sequence ID" value="NZ_SLZQ01000004.1"/>
</dbReference>
<dbReference type="OrthoDB" id="9812349at2"/>
<dbReference type="EMBL" id="SLZQ01000004">
    <property type="protein sequence ID" value="TCS37410.1"/>
    <property type="molecule type" value="Genomic_DNA"/>
</dbReference>
<evidence type="ECO:0000313" key="3">
    <source>
        <dbReference type="Proteomes" id="UP000295382"/>
    </source>
</evidence>
<keyword evidence="1" id="KW-0812">Transmembrane</keyword>
<feature type="transmembrane region" description="Helical" evidence="1">
    <location>
        <begin position="75"/>
        <end position="95"/>
    </location>
</feature>
<organism evidence="2 3">
    <name type="scientific">Paucimonas lemoignei</name>
    <name type="common">Pseudomonas lemoignei</name>
    <dbReference type="NCBI Taxonomy" id="29443"/>
    <lineage>
        <taxon>Bacteria</taxon>
        <taxon>Pseudomonadati</taxon>
        <taxon>Pseudomonadota</taxon>
        <taxon>Betaproteobacteria</taxon>
        <taxon>Burkholderiales</taxon>
        <taxon>Burkholderiaceae</taxon>
        <taxon>Paucimonas</taxon>
    </lineage>
</organism>
<dbReference type="InterPro" id="IPR008523">
    <property type="entry name" value="DUF805"/>
</dbReference>
<evidence type="ECO:0000256" key="1">
    <source>
        <dbReference type="SAM" id="Phobius"/>
    </source>
</evidence>